<dbReference type="PANTHER" id="PTHR11431">
    <property type="entry name" value="FERRITIN"/>
    <property type="match status" value="1"/>
</dbReference>
<dbReference type="GO" id="GO:0008199">
    <property type="term" value="F:ferric iron binding"/>
    <property type="evidence" value="ECO:0007669"/>
    <property type="project" value="InterPro"/>
</dbReference>
<dbReference type="InterPro" id="IPR041719">
    <property type="entry name" value="Ferritin_prok"/>
</dbReference>
<evidence type="ECO:0000256" key="7">
    <source>
        <dbReference type="PIRSR" id="PIRSR601519-1"/>
    </source>
</evidence>
<dbReference type="PROSITE" id="PS50905">
    <property type="entry name" value="FERRITIN_LIKE"/>
    <property type="match status" value="1"/>
</dbReference>
<keyword evidence="3 7" id="KW-0479">Metal-binding</keyword>
<feature type="domain" description="Ferritin-like diiron" evidence="9">
    <location>
        <begin position="1"/>
        <end position="146"/>
    </location>
</feature>
<dbReference type="EC" id="1.16.3.2" evidence="8"/>
<proteinExistence type="inferred from homology"/>
<dbReference type="GO" id="GO:0005829">
    <property type="term" value="C:cytosol"/>
    <property type="evidence" value="ECO:0007669"/>
    <property type="project" value="TreeGrafter"/>
</dbReference>
<dbReference type="GO" id="GO:0004322">
    <property type="term" value="F:ferroxidase activity"/>
    <property type="evidence" value="ECO:0007669"/>
    <property type="project" value="TreeGrafter"/>
</dbReference>
<accession>F3ZUQ1</accession>
<evidence type="ECO:0000313" key="11">
    <source>
        <dbReference type="Proteomes" id="UP000018439"/>
    </source>
</evidence>
<keyword evidence="4" id="KW-0560">Oxidoreductase</keyword>
<dbReference type="InterPro" id="IPR001519">
    <property type="entry name" value="Ferritin"/>
</dbReference>
<evidence type="ECO:0000256" key="5">
    <source>
        <dbReference type="ARBA" id="ARBA00023004"/>
    </source>
</evidence>
<dbReference type="GO" id="GO:0006879">
    <property type="term" value="P:intracellular iron ion homeostasis"/>
    <property type="evidence" value="ECO:0007669"/>
    <property type="project" value="UniProtKB-KW"/>
</dbReference>
<keyword evidence="5 7" id="KW-0408">Iron</keyword>
<evidence type="ECO:0000256" key="2">
    <source>
        <dbReference type="ARBA" id="ARBA00022434"/>
    </source>
</evidence>
<dbReference type="STRING" id="679937.Bcop_1009"/>
<dbReference type="OrthoDB" id="9801481at2"/>
<dbReference type="Gene3D" id="1.20.1260.10">
    <property type="match status" value="1"/>
</dbReference>
<evidence type="ECO:0000259" key="9">
    <source>
        <dbReference type="PROSITE" id="PS50905"/>
    </source>
</evidence>
<evidence type="ECO:0000256" key="8">
    <source>
        <dbReference type="RuleBase" id="RU361145"/>
    </source>
</evidence>
<organism evidence="10 11">
    <name type="scientific">Bacteroides coprosuis DSM 18011</name>
    <dbReference type="NCBI Taxonomy" id="679937"/>
    <lineage>
        <taxon>Bacteria</taxon>
        <taxon>Pseudomonadati</taxon>
        <taxon>Bacteroidota</taxon>
        <taxon>Bacteroidia</taxon>
        <taxon>Bacteroidales</taxon>
        <taxon>Bacteroidaceae</taxon>
        <taxon>Bacteroides</taxon>
    </lineage>
</organism>
<dbReference type="GO" id="GO:0008198">
    <property type="term" value="F:ferrous iron binding"/>
    <property type="evidence" value="ECO:0007669"/>
    <property type="project" value="TreeGrafter"/>
</dbReference>
<feature type="binding site" evidence="7">
    <location>
        <position position="128"/>
    </location>
    <ligand>
        <name>Fe cation</name>
        <dbReference type="ChEBI" id="CHEBI:24875"/>
        <label>1</label>
    </ligand>
</feature>
<dbReference type="InterPro" id="IPR009040">
    <property type="entry name" value="Ferritin-like_diiron"/>
</dbReference>
<dbReference type="InterPro" id="IPR009078">
    <property type="entry name" value="Ferritin-like_SF"/>
</dbReference>
<dbReference type="Pfam" id="PF00210">
    <property type="entry name" value="Ferritin"/>
    <property type="match status" value="1"/>
</dbReference>
<dbReference type="AlphaFoldDB" id="F3ZUQ1"/>
<dbReference type="CDD" id="cd01055">
    <property type="entry name" value="Nonheme_Ferritin"/>
    <property type="match status" value="1"/>
</dbReference>
<comment type="similarity">
    <text evidence="1 8">Belongs to the ferritin family. Prokaryotic subfamily.</text>
</comment>
<dbReference type="eggNOG" id="COG1528">
    <property type="taxonomic scope" value="Bacteria"/>
</dbReference>
<keyword evidence="11" id="KW-1185">Reference proteome</keyword>
<evidence type="ECO:0000256" key="6">
    <source>
        <dbReference type="ARBA" id="ARBA00054546"/>
    </source>
</evidence>
<sequence>MRISQDLEKQINEQITEELWSANLYLSMSFYVADLGYDGFAAWLKAQSIEETEHAHEFANYLITRGGKALVDKVDVVPQGWGTIEEIFDNVYKHECHVSDRINEIMTLAVAKKDYATQDFLFSFVREQIEEEDSADRMLTRIKQAGERGLMYLDKHILKTFQQEK</sequence>
<protein>
    <recommendedName>
        <fullName evidence="8">Ferritin</fullName>
        <ecNumber evidence="8">1.16.3.2</ecNumber>
    </recommendedName>
</protein>
<dbReference type="SUPFAM" id="SSF47240">
    <property type="entry name" value="Ferritin-like"/>
    <property type="match status" value="1"/>
</dbReference>
<reference evidence="10 11" key="1">
    <citation type="journal article" date="2011" name="Stand. Genomic Sci.">
        <title>Non-contiguous finished genome sequence of Bacteroides coprosuis type strain (PC139).</title>
        <authorList>
            <person name="Land M."/>
            <person name="Held B."/>
            <person name="Gronow S."/>
            <person name="Abt B."/>
            <person name="Lucas S."/>
            <person name="Del Rio T.G."/>
            <person name="Nolan M."/>
            <person name="Tice H."/>
            <person name="Cheng J.F."/>
            <person name="Pitluck S."/>
            <person name="Liolios K."/>
            <person name="Pagani I."/>
            <person name="Ivanova N."/>
            <person name="Mavromatis K."/>
            <person name="Mikhailova N."/>
            <person name="Pati A."/>
            <person name="Tapia R."/>
            <person name="Han C."/>
            <person name="Goodwin L."/>
            <person name="Chen A."/>
            <person name="Palaniappan K."/>
            <person name="Hauser L."/>
            <person name="Brambilla E.M."/>
            <person name="Rohde M."/>
            <person name="Goker M."/>
            <person name="Detter J.C."/>
            <person name="Woyke T."/>
            <person name="Bristow J."/>
            <person name="Eisen J.A."/>
            <person name="Markowitz V."/>
            <person name="Hugenholtz P."/>
            <person name="Kyrpides N.C."/>
            <person name="Klenk H.P."/>
            <person name="Lapidus A."/>
        </authorList>
    </citation>
    <scope>NUCLEOTIDE SEQUENCE</scope>
    <source>
        <strain evidence="10 11">DSM 18011</strain>
    </source>
</reference>
<dbReference type="FunFam" id="1.20.1260.10:FF:000001">
    <property type="entry name" value="Non-heme ferritin"/>
    <property type="match status" value="1"/>
</dbReference>
<comment type="function">
    <text evidence="8">Iron-storage protein.</text>
</comment>
<dbReference type="InterPro" id="IPR008331">
    <property type="entry name" value="Ferritin_DPS_dom"/>
</dbReference>
<feature type="binding site" evidence="7">
    <location>
        <position position="51"/>
    </location>
    <ligand>
        <name>Fe cation</name>
        <dbReference type="ChEBI" id="CHEBI:24875"/>
        <label>1</label>
    </ligand>
</feature>
<feature type="binding site" evidence="7">
    <location>
        <position position="18"/>
    </location>
    <ligand>
        <name>Fe cation</name>
        <dbReference type="ChEBI" id="CHEBI:24875"/>
        <label>1</label>
    </ligand>
</feature>
<dbReference type="Proteomes" id="UP000018439">
    <property type="component" value="Chromosome"/>
</dbReference>
<comment type="function">
    <text evidence="6">May alleviate iron toxicity in the presence of oxygen.</text>
</comment>
<keyword evidence="2 8" id="KW-0409">Iron storage</keyword>
<dbReference type="GO" id="GO:0042802">
    <property type="term" value="F:identical protein binding"/>
    <property type="evidence" value="ECO:0007669"/>
    <property type="project" value="UniProtKB-ARBA"/>
</dbReference>
<gene>
    <name evidence="10" type="ORF">Bcop_1009</name>
</gene>
<dbReference type="HOGENOM" id="CLU_065681_1_2_10"/>
<dbReference type="GO" id="GO:0006826">
    <property type="term" value="P:iron ion transport"/>
    <property type="evidence" value="ECO:0007669"/>
    <property type="project" value="InterPro"/>
</dbReference>
<dbReference type="PANTHER" id="PTHR11431:SF127">
    <property type="entry name" value="BACTERIAL NON-HEME FERRITIN"/>
    <property type="match status" value="1"/>
</dbReference>
<comment type="subcellular location">
    <subcellularLocation>
        <location evidence="8">Cytoplasm</location>
    </subcellularLocation>
</comment>
<dbReference type="EMBL" id="CM001167">
    <property type="protein sequence ID" value="EGJ71216.1"/>
    <property type="molecule type" value="Genomic_DNA"/>
</dbReference>
<evidence type="ECO:0000256" key="3">
    <source>
        <dbReference type="ARBA" id="ARBA00022723"/>
    </source>
</evidence>
<feature type="binding site" evidence="7">
    <location>
        <position position="95"/>
    </location>
    <ligand>
        <name>Fe cation</name>
        <dbReference type="ChEBI" id="CHEBI:24875"/>
        <label>1</label>
    </ligand>
</feature>
<feature type="binding site" evidence="7">
    <location>
        <position position="54"/>
    </location>
    <ligand>
        <name>Fe cation</name>
        <dbReference type="ChEBI" id="CHEBI:24875"/>
        <label>1</label>
    </ligand>
</feature>
<keyword evidence="8" id="KW-0963">Cytoplasm</keyword>
<comment type="catalytic activity">
    <reaction evidence="8">
        <text>4 Fe(2+) + O2 + 6 H2O = 4 iron(III) oxide-hydroxide + 12 H(+)</text>
        <dbReference type="Rhea" id="RHEA:11972"/>
        <dbReference type="ChEBI" id="CHEBI:15377"/>
        <dbReference type="ChEBI" id="CHEBI:15378"/>
        <dbReference type="ChEBI" id="CHEBI:15379"/>
        <dbReference type="ChEBI" id="CHEBI:29033"/>
        <dbReference type="ChEBI" id="CHEBI:78619"/>
        <dbReference type="EC" id="1.16.3.2"/>
    </reaction>
</comment>
<evidence type="ECO:0000313" key="10">
    <source>
        <dbReference type="EMBL" id="EGJ71216.1"/>
    </source>
</evidence>
<dbReference type="InterPro" id="IPR012347">
    <property type="entry name" value="Ferritin-like"/>
</dbReference>
<name>F3ZUQ1_9BACE</name>
<evidence type="ECO:0000256" key="1">
    <source>
        <dbReference type="ARBA" id="ARBA00006950"/>
    </source>
</evidence>
<evidence type="ECO:0000256" key="4">
    <source>
        <dbReference type="ARBA" id="ARBA00023002"/>
    </source>
</evidence>